<dbReference type="Pfam" id="PF14538">
    <property type="entry name" value="Raptor_N"/>
    <property type="match status" value="1"/>
</dbReference>
<dbReference type="EMBL" id="JAPFFF010000018">
    <property type="protein sequence ID" value="KAK8861034.1"/>
    <property type="molecule type" value="Genomic_DNA"/>
</dbReference>
<dbReference type="Proteomes" id="UP001470230">
    <property type="component" value="Unassembled WGS sequence"/>
</dbReference>
<feature type="region of interest" description="Disordered" evidence="3">
    <location>
        <begin position="1298"/>
        <end position="1325"/>
    </location>
</feature>
<feature type="compositionally biased region" description="Low complexity" evidence="3">
    <location>
        <begin position="739"/>
        <end position="760"/>
    </location>
</feature>
<gene>
    <name evidence="5" type="ORF">M9Y10_012726</name>
</gene>
<dbReference type="InterPro" id="IPR029347">
    <property type="entry name" value="Raptor_N"/>
</dbReference>
<evidence type="ECO:0000256" key="1">
    <source>
        <dbReference type="ARBA" id="ARBA00022574"/>
    </source>
</evidence>
<dbReference type="SMART" id="SM01302">
    <property type="entry name" value="Raptor_N"/>
    <property type="match status" value="1"/>
</dbReference>
<comment type="caution">
    <text evidence="5">The sequence shown here is derived from an EMBL/GenBank/DDBJ whole genome shotgun (WGS) entry which is preliminary data.</text>
</comment>
<feature type="domain" description="Raptor N-terminal CASPase-like" evidence="4">
    <location>
        <begin position="90"/>
        <end position="242"/>
    </location>
</feature>
<dbReference type="InterPro" id="IPR036322">
    <property type="entry name" value="WD40_repeat_dom_sf"/>
</dbReference>
<feature type="compositionally biased region" description="Polar residues" evidence="3">
    <location>
        <begin position="1238"/>
        <end position="1282"/>
    </location>
</feature>
<feature type="compositionally biased region" description="Low complexity" evidence="3">
    <location>
        <begin position="1305"/>
        <end position="1325"/>
    </location>
</feature>
<keyword evidence="6" id="KW-1185">Reference proteome</keyword>
<evidence type="ECO:0000256" key="3">
    <source>
        <dbReference type="SAM" id="MobiDB-lite"/>
    </source>
</evidence>
<dbReference type="InterPro" id="IPR004083">
    <property type="entry name" value="Raptor"/>
</dbReference>
<evidence type="ECO:0000259" key="4">
    <source>
        <dbReference type="SMART" id="SM01302"/>
    </source>
</evidence>
<feature type="compositionally biased region" description="Low complexity" evidence="3">
    <location>
        <begin position="1163"/>
        <end position="1178"/>
    </location>
</feature>
<protein>
    <recommendedName>
        <fullName evidence="4">Raptor N-terminal CASPase-like domain-containing protein</fullName>
    </recommendedName>
</protein>
<feature type="compositionally biased region" description="Low complexity" evidence="3">
    <location>
        <begin position="1226"/>
        <end position="1237"/>
    </location>
</feature>
<evidence type="ECO:0000313" key="6">
    <source>
        <dbReference type="Proteomes" id="UP001470230"/>
    </source>
</evidence>
<accession>A0ABR2IE82</accession>
<dbReference type="PANTHER" id="PTHR12848">
    <property type="entry name" value="REGULATORY-ASSOCIATED PROTEIN OF MTOR"/>
    <property type="match status" value="1"/>
</dbReference>
<dbReference type="Gene3D" id="2.130.10.10">
    <property type="entry name" value="YVTN repeat-like/Quinoprotein amine dehydrogenase"/>
    <property type="match status" value="2"/>
</dbReference>
<sequence length="1551" mass="171688">MRKSRAVNLTIINGSTSDDGEYCDDSNFQGDFSDESESTHVFARTIQQQLAQFKMQDFELTKNSGLPPITDNEFNIAQINTPFLPKSDPVSVPIECVYTMIAGSNHFPRLTSDYQKMHPSIYFWRDVRNVLETEFTSYAQNYFKEHYTSIKTRLRFFHQIDPTVEKLNSVITLRRDIPNGQILYHYIGYGFLTIADSTISCFDKKTGNYAYYPLKKLFESIKPPVFFIFDCSNAASTIPCLSQTAHFKKEELLKGVDAKEQFITRKIDWDDWFCLCATGVGESLPSDPHLPHDFLTSCIFTPIKTAIVCHTLQFYRSSIVTNNFPLDSSDNPLFNADSPVSTALEHTLSAIVDAIAAESLPADLYRTLFKKDPFISLLFKRFLLAQYLLKPFQIHPASHPKLPDLSIHPLWLHWKMIIDIVVSKNLVRSNSISKTNNNDASDTFTENLFIRSLQSVNGFLKSHQESEIPQSLITILFYFPQKSQMLPSVYTTLAQYAAFSADARLILSKSAVFISLFNALVSSNFSVDVLHNLCYLIIALIKTTPKFIHDISKFNMGNFPNKLFDPKIPSQTKSLIAVIISTLVPINESIRCIAISNQFLTNIKTLLETSDTILSLWLLIIIRRIFDSYGYKLDVIYNLALHIQIATFVHHNSYEVRAAALGVLSCMLQPSEDTINQQLFCLVFFTAFDSSFLVRYNFILFLGRFLSIYSSYLFGSLNNMSENIDFNGVNDSKNDNRAANDANSNSNENKSSTSSSQSISGTFKHQSFSTLINMLFKTNMQLENKPFSFKFLTSIASSDISIGRLVSIGIYINELMIEDSHPSIMTAAQEIKAFIIRSSQFKSQPYGQIHPQNDISNDDEGVPRPMIKSNSNALGFMKTNKINSFNNNNMNSNRITNMSTFVTSTVSNDEISNLANSDSSTTLEQLAGPGRIKKHSLYNLDSDSNTSASFSASNSINDFAPEMLRPMIPESGGDAVFKVCLNQIVNSGSWRITELQAPHEPPISLPQPSLSISPSTKLTTRKVINLKLGRPTCLSYHATSLSFSYATDDGYVVFYDEQKSQFSSTSLGSHVTSLKIGDWNLQPLVLVGTDDGSIYLWDPKRRTPRVTFRADWPGKKSSTFSIQTIQKEPSIDTTIGPNYTSLSMNELASLAGSPPVTAAQSPNNINNQNLISNTNTNTDSLYQTPKASNVQTLDSSTIGAGNAAMGDALSSASGSSYGLFNPSSFLPSSSSPSSFSPTQHSPDSSVQQSNQGVVTTIQTSSLNSSQTMVPTPSLSQLPHDQQIPTSSSAIFIHTHNSQSNGRSLSFNNSNSKGQNQNQKSQIPLPTVSSPPLLLSIVPGKNQIVSSRGNNGIVRLWDIDYQKLVAEYSAGGKEVVTAIAMNPFSADYCVAGFRNGLVVELDIRCSSDENEQSRRNLQNVAAPRANEEIVRIVGNMGMENIGNNSSTSNNYRPLFVAATKNGSCLKWSNLDNCTVLSLNEKAPIVDFDAHLHSPLIVFSPLNSSPIMTDFNGNVIHALKNVENGSVCAFHPVLPIVAFGTPSGEIISCELTA</sequence>
<reference evidence="5 6" key="1">
    <citation type="submission" date="2024-04" db="EMBL/GenBank/DDBJ databases">
        <title>Tritrichomonas musculus Genome.</title>
        <authorList>
            <person name="Alves-Ferreira E."/>
            <person name="Grigg M."/>
            <person name="Lorenzi H."/>
            <person name="Galac M."/>
        </authorList>
    </citation>
    <scope>NUCLEOTIDE SEQUENCE [LARGE SCALE GENOMIC DNA]</scope>
    <source>
        <strain evidence="5 6">EAF2021</strain>
    </source>
</reference>
<evidence type="ECO:0000313" key="5">
    <source>
        <dbReference type="EMBL" id="KAK8861034.1"/>
    </source>
</evidence>
<dbReference type="PRINTS" id="PR01547">
    <property type="entry name" value="YEAST176DUF"/>
</dbReference>
<keyword evidence="1" id="KW-0853">WD repeat</keyword>
<organism evidence="5 6">
    <name type="scientific">Tritrichomonas musculus</name>
    <dbReference type="NCBI Taxonomy" id="1915356"/>
    <lineage>
        <taxon>Eukaryota</taxon>
        <taxon>Metamonada</taxon>
        <taxon>Parabasalia</taxon>
        <taxon>Tritrichomonadida</taxon>
        <taxon>Tritrichomonadidae</taxon>
        <taxon>Tritrichomonas</taxon>
    </lineage>
</organism>
<feature type="region of interest" description="Disordered" evidence="3">
    <location>
        <begin position="1153"/>
        <end position="1182"/>
    </location>
</feature>
<dbReference type="InterPro" id="IPR015943">
    <property type="entry name" value="WD40/YVTN_repeat-like_dom_sf"/>
</dbReference>
<dbReference type="SUPFAM" id="SSF48371">
    <property type="entry name" value="ARM repeat"/>
    <property type="match status" value="1"/>
</dbReference>
<dbReference type="PANTHER" id="PTHR12848:SF16">
    <property type="entry name" value="REGULATORY-ASSOCIATED PROTEIN OF MTOR"/>
    <property type="match status" value="1"/>
</dbReference>
<keyword evidence="2" id="KW-0677">Repeat</keyword>
<proteinExistence type="predicted"/>
<feature type="region of interest" description="Disordered" evidence="3">
    <location>
        <begin position="1226"/>
        <end position="1282"/>
    </location>
</feature>
<dbReference type="SUPFAM" id="SSF50978">
    <property type="entry name" value="WD40 repeat-like"/>
    <property type="match status" value="2"/>
</dbReference>
<evidence type="ECO:0000256" key="2">
    <source>
        <dbReference type="ARBA" id="ARBA00022737"/>
    </source>
</evidence>
<name>A0ABR2IE82_9EUKA</name>
<dbReference type="InterPro" id="IPR016024">
    <property type="entry name" value="ARM-type_fold"/>
</dbReference>
<feature type="region of interest" description="Disordered" evidence="3">
    <location>
        <begin position="735"/>
        <end position="760"/>
    </location>
</feature>